<reference evidence="1 2" key="2">
    <citation type="journal article" date="2023" name="ChemBioChem">
        <title>Acyltransferase Domain Exchange between Two Independent Type I Polyketide Synthases in the Same Producer Strain of Macrolide Antibiotics.</title>
        <authorList>
            <person name="Kudo F."/>
            <person name="Kishikawa K."/>
            <person name="Tsuboi K."/>
            <person name="Kido T."/>
            <person name="Usui T."/>
            <person name="Hashimoto J."/>
            <person name="Shin-Ya K."/>
            <person name="Miyanaga A."/>
            <person name="Eguchi T."/>
        </authorList>
    </citation>
    <scope>NUCLEOTIDE SEQUENCE [LARGE SCALE GENOMIC DNA]</scope>
    <source>
        <strain evidence="1 2">A-8890</strain>
    </source>
</reference>
<gene>
    <name evidence="1" type="ORF">SGFS_002720</name>
</gene>
<evidence type="ECO:0000313" key="2">
    <source>
        <dbReference type="Proteomes" id="UP001321542"/>
    </source>
</evidence>
<name>A0ABM7EZW0_9ACTN</name>
<sequence>MPQSFALGSVESNSSSRTCDCLAHRFGNAVDGPQRLPRYGSDMTETEWQVVRASLPIRPGWRGGATGRRVTATW</sequence>
<protein>
    <recommendedName>
        <fullName evidence="3">Transposase</fullName>
    </recommendedName>
</protein>
<evidence type="ECO:0000313" key="1">
    <source>
        <dbReference type="EMBL" id="BBC28981.1"/>
    </source>
</evidence>
<reference evidence="1 2" key="1">
    <citation type="journal article" date="2010" name="ChemBioChem">
        <title>Cloning and characterization of the biosynthetic gene cluster of 16-membered macrolide antibiotic FD-891: involvement of a dual functional cytochrome P450 monooxygenase catalyzing epoxidation and hydroxylation.</title>
        <authorList>
            <person name="Kudo F."/>
            <person name="Motegi A."/>
            <person name="Mizoue K."/>
            <person name="Eguchi T."/>
        </authorList>
    </citation>
    <scope>NUCLEOTIDE SEQUENCE [LARGE SCALE GENOMIC DNA]</scope>
    <source>
        <strain evidence="1 2">A-8890</strain>
    </source>
</reference>
<accession>A0ABM7EZW0</accession>
<proteinExistence type="predicted"/>
<dbReference type="EMBL" id="AP018448">
    <property type="protein sequence ID" value="BBC28981.1"/>
    <property type="molecule type" value="Genomic_DNA"/>
</dbReference>
<keyword evidence="2" id="KW-1185">Reference proteome</keyword>
<organism evidence="1 2">
    <name type="scientific">Streptomyces graminofaciens</name>
    <dbReference type="NCBI Taxonomy" id="68212"/>
    <lineage>
        <taxon>Bacteria</taxon>
        <taxon>Bacillati</taxon>
        <taxon>Actinomycetota</taxon>
        <taxon>Actinomycetes</taxon>
        <taxon>Kitasatosporales</taxon>
        <taxon>Streptomycetaceae</taxon>
        <taxon>Streptomyces</taxon>
    </lineage>
</organism>
<evidence type="ECO:0008006" key="3">
    <source>
        <dbReference type="Google" id="ProtNLM"/>
    </source>
</evidence>
<dbReference type="Proteomes" id="UP001321542">
    <property type="component" value="Chromosome"/>
</dbReference>